<dbReference type="InterPro" id="IPR018114">
    <property type="entry name" value="TRYPSIN_HIS"/>
</dbReference>
<organism evidence="8 9">
    <name type="scientific">Tropilaelaps mercedesae</name>
    <dbReference type="NCBI Taxonomy" id="418985"/>
    <lineage>
        <taxon>Eukaryota</taxon>
        <taxon>Metazoa</taxon>
        <taxon>Ecdysozoa</taxon>
        <taxon>Arthropoda</taxon>
        <taxon>Chelicerata</taxon>
        <taxon>Arachnida</taxon>
        <taxon>Acari</taxon>
        <taxon>Parasitiformes</taxon>
        <taxon>Mesostigmata</taxon>
        <taxon>Gamasina</taxon>
        <taxon>Dermanyssoidea</taxon>
        <taxon>Laelapidae</taxon>
        <taxon>Tropilaelaps</taxon>
    </lineage>
</organism>
<evidence type="ECO:0000256" key="5">
    <source>
        <dbReference type="ARBA" id="ARBA00023180"/>
    </source>
</evidence>
<dbReference type="PANTHER" id="PTHR24252:SF7">
    <property type="entry name" value="HYALIN"/>
    <property type="match status" value="1"/>
</dbReference>
<comment type="caution">
    <text evidence="8">The sequence shown here is derived from an EMBL/GenBank/DDBJ whole genome shotgun (WGS) entry which is preliminary data.</text>
</comment>
<evidence type="ECO:0000313" key="8">
    <source>
        <dbReference type="EMBL" id="OQR73461.1"/>
    </source>
</evidence>
<evidence type="ECO:0000256" key="1">
    <source>
        <dbReference type="ARBA" id="ARBA00004613"/>
    </source>
</evidence>
<reference evidence="8 9" key="1">
    <citation type="journal article" date="2017" name="Gigascience">
        <title>Draft genome of the honey bee ectoparasitic mite, Tropilaelaps mercedesae, is shaped by the parasitic life history.</title>
        <authorList>
            <person name="Dong X."/>
            <person name="Armstrong S.D."/>
            <person name="Xia D."/>
            <person name="Makepeace B.L."/>
            <person name="Darby A.C."/>
            <person name="Kadowaki T."/>
        </authorList>
    </citation>
    <scope>NUCLEOTIDE SEQUENCE [LARGE SCALE GENOMIC DNA]</scope>
    <source>
        <strain evidence="8">Wuxi-XJTLU</strain>
    </source>
</reference>
<dbReference type="STRING" id="418985.A0A1V9XJ46"/>
<feature type="domain" description="Peptidase S1" evidence="7">
    <location>
        <begin position="33"/>
        <end position="231"/>
    </location>
</feature>
<keyword evidence="3 6" id="KW-0732">Signal</keyword>
<dbReference type="PRINTS" id="PR00722">
    <property type="entry name" value="CHYMOTRYPSIN"/>
</dbReference>
<accession>A0A1V9XJ46</accession>
<keyword evidence="8" id="KW-0812">Transmembrane</keyword>
<keyword evidence="5" id="KW-0325">Glycoprotein</keyword>
<dbReference type="EMBL" id="MNPL01009897">
    <property type="protein sequence ID" value="OQR73461.1"/>
    <property type="molecule type" value="Genomic_DNA"/>
</dbReference>
<dbReference type="CDD" id="cd00190">
    <property type="entry name" value="Tryp_SPc"/>
    <property type="match status" value="1"/>
</dbReference>
<feature type="chain" id="PRO_5012461330" evidence="6">
    <location>
        <begin position="20"/>
        <end position="327"/>
    </location>
</feature>
<evidence type="ECO:0000259" key="7">
    <source>
        <dbReference type="PROSITE" id="PS50240"/>
    </source>
</evidence>
<dbReference type="InterPro" id="IPR001254">
    <property type="entry name" value="Trypsin_dom"/>
</dbReference>
<dbReference type="Pfam" id="PF00089">
    <property type="entry name" value="Trypsin"/>
    <property type="match status" value="1"/>
</dbReference>
<dbReference type="PANTHER" id="PTHR24252">
    <property type="entry name" value="ACROSIN-RELATED"/>
    <property type="match status" value="1"/>
</dbReference>
<dbReference type="AlphaFoldDB" id="A0A1V9XJ46"/>
<protein>
    <submittedName>
        <fullName evidence="8">Transmembrane protease serine 9-like</fullName>
    </submittedName>
</protein>
<dbReference type="FunFam" id="2.40.10.10:FF:000054">
    <property type="entry name" value="Complement C1r subcomponent"/>
    <property type="match status" value="1"/>
</dbReference>
<dbReference type="SUPFAM" id="SSF50494">
    <property type="entry name" value="Trypsin-like serine proteases"/>
    <property type="match status" value="1"/>
</dbReference>
<keyword evidence="8" id="KW-0378">Hydrolase</keyword>
<dbReference type="FunFam" id="2.40.10.10:FF:000068">
    <property type="entry name" value="transmembrane protease serine 2"/>
    <property type="match status" value="1"/>
</dbReference>
<dbReference type="SMART" id="SM00020">
    <property type="entry name" value="Tryp_SPc"/>
    <property type="match status" value="1"/>
</dbReference>
<dbReference type="Gene3D" id="2.40.10.10">
    <property type="entry name" value="Trypsin-like serine proteases"/>
    <property type="match status" value="2"/>
</dbReference>
<dbReference type="GO" id="GO:0006508">
    <property type="term" value="P:proteolysis"/>
    <property type="evidence" value="ECO:0007669"/>
    <property type="project" value="UniProtKB-KW"/>
</dbReference>
<dbReference type="GO" id="GO:0004252">
    <property type="term" value="F:serine-type endopeptidase activity"/>
    <property type="evidence" value="ECO:0007669"/>
    <property type="project" value="InterPro"/>
</dbReference>
<dbReference type="InterPro" id="IPR043504">
    <property type="entry name" value="Peptidase_S1_PA_chymotrypsin"/>
</dbReference>
<feature type="signal peptide" evidence="6">
    <location>
        <begin position="1"/>
        <end position="19"/>
    </location>
</feature>
<dbReference type="PROSITE" id="PS00134">
    <property type="entry name" value="TRYPSIN_HIS"/>
    <property type="match status" value="1"/>
</dbReference>
<dbReference type="GO" id="GO:0005576">
    <property type="term" value="C:extracellular region"/>
    <property type="evidence" value="ECO:0007669"/>
    <property type="project" value="UniProtKB-SubCell"/>
</dbReference>
<keyword evidence="8" id="KW-0645">Protease</keyword>
<evidence type="ECO:0000256" key="4">
    <source>
        <dbReference type="ARBA" id="ARBA00023157"/>
    </source>
</evidence>
<dbReference type="Proteomes" id="UP000192247">
    <property type="component" value="Unassembled WGS sequence"/>
</dbReference>
<evidence type="ECO:0000256" key="6">
    <source>
        <dbReference type="SAM" id="SignalP"/>
    </source>
</evidence>
<dbReference type="OrthoDB" id="6428296at2759"/>
<keyword evidence="4" id="KW-1015">Disulfide bond</keyword>
<evidence type="ECO:0000256" key="3">
    <source>
        <dbReference type="ARBA" id="ARBA00022729"/>
    </source>
</evidence>
<gene>
    <name evidence="8" type="ORF">BIW11_09716</name>
</gene>
<sequence>MRCLLGLFLLVIGLNHVYSIMPCGRAIHRGGKIVGGEKARQGEFPWQVMLKRYGNHICGASILSKNFIVTAAHCVQNDPPVYSVGYGAIHKYDYFMRETSVQSIHIHPGWKPSRGLSNDIALLKLSAPIELQGTTAAPICLPPPGYTPSGHLKVRFVSDLYNRSSMFCAMYPTGGRDSCQGDSGGPAVIKYEDAHYLAGVVSWGEGCARYGAPGVYTRVTEFTPWILSIAKEHGNENDLKQMRSTVNAETLASIKGASKVQEPYLTTTTIMGLISDQLPAINYTLPSIQEQVSNQLPSVPQPISDAASHIGNAIGSFTGFTRSSSIA</sequence>
<keyword evidence="9" id="KW-1185">Reference proteome</keyword>
<name>A0A1V9XJ46_9ACAR</name>
<evidence type="ECO:0000256" key="2">
    <source>
        <dbReference type="ARBA" id="ARBA00022525"/>
    </source>
</evidence>
<keyword evidence="2" id="KW-0964">Secreted</keyword>
<proteinExistence type="predicted"/>
<keyword evidence="8" id="KW-0472">Membrane</keyword>
<evidence type="ECO:0000313" key="9">
    <source>
        <dbReference type="Proteomes" id="UP000192247"/>
    </source>
</evidence>
<dbReference type="InterPro" id="IPR009003">
    <property type="entry name" value="Peptidase_S1_PA"/>
</dbReference>
<dbReference type="PROSITE" id="PS50240">
    <property type="entry name" value="TRYPSIN_DOM"/>
    <property type="match status" value="1"/>
</dbReference>
<dbReference type="InParanoid" id="A0A1V9XJ46"/>
<comment type="subcellular location">
    <subcellularLocation>
        <location evidence="1">Secreted</location>
    </subcellularLocation>
</comment>
<dbReference type="InterPro" id="IPR001314">
    <property type="entry name" value="Peptidase_S1A"/>
</dbReference>